<comment type="caution">
    <text evidence="1">The sequence shown here is derived from an EMBL/GenBank/DDBJ whole genome shotgun (WGS) entry which is preliminary data.</text>
</comment>
<reference evidence="1 2" key="1">
    <citation type="submission" date="2019-12" db="EMBL/GenBank/DDBJ databases">
        <title>Defluviitalea raffinosedens, isolated from a biogas fermenter, genome sequencing and characterization.</title>
        <authorList>
            <person name="Rettenmaier R."/>
            <person name="Schneider M."/>
            <person name="Neuhaus K."/>
            <person name="Liebl W."/>
            <person name="Zverlov V."/>
        </authorList>
    </citation>
    <scope>NUCLEOTIDE SEQUENCE [LARGE SCALE GENOMIC DNA]</scope>
    <source>
        <strain evidence="1 2">249c-K6</strain>
    </source>
</reference>
<proteinExistence type="predicted"/>
<dbReference type="AlphaFoldDB" id="A0A7C8LJT4"/>
<dbReference type="EMBL" id="WSLF01000001">
    <property type="protein sequence ID" value="KAE9637242.1"/>
    <property type="molecule type" value="Genomic_DNA"/>
</dbReference>
<name>A0A7C8LJT4_9FIRM</name>
<dbReference type="Pfam" id="PF10719">
    <property type="entry name" value="ComFB"/>
    <property type="match status" value="1"/>
</dbReference>
<accession>A0A7C8LJT4</accession>
<dbReference type="RefSeq" id="WP_158739152.1">
    <property type="nucleotide sequence ID" value="NZ_JAFBEP010000006.1"/>
</dbReference>
<evidence type="ECO:0000313" key="1">
    <source>
        <dbReference type="EMBL" id="KAE9637242.1"/>
    </source>
</evidence>
<gene>
    <name evidence="1" type="ORF">GND95_02080</name>
</gene>
<dbReference type="OrthoDB" id="5616024at2"/>
<dbReference type="InterPro" id="IPR019657">
    <property type="entry name" value="ComFB"/>
</dbReference>
<sequence>MLEIKNYMEDLVFAQLDEVVKDVGACGCEKCRMDIAAIALNSLKPHYVVTAKGRLYTKLNTLQQQFDVDVLSAITKAAMFVKMNPRHEQN</sequence>
<keyword evidence="2" id="KW-1185">Reference proteome</keyword>
<evidence type="ECO:0000313" key="2">
    <source>
        <dbReference type="Proteomes" id="UP000483018"/>
    </source>
</evidence>
<organism evidence="1 2">
    <name type="scientific">Defluviitalea raffinosedens</name>
    <dbReference type="NCBI Taxonomy" id="1450156"/>
    <lineage>
        <taxon>Bacteria</taxon>
        <taxon>Bacillati</taxon>
        <taxon>Bacillota</taxon>
        <taxon>Clostridia</taxon>
        <taxon>Lachnospirales</taxon>
        <taxon>Defluviitaleaceae</taxon>
        <taxon>Defluviitalea</taxon>
    </lineage>
</organism>
<protein>
    <submittedName>
        <fullName evidence="1">Competence protein ComFB</fullName>
    </submittedName>
</protein>
<dbReference type="Proteomes" id="UP000483018">
    <property type="component" value="Unassembled WGS sequence"/>
</dbReference>